<evidence type="ECO:0000256" key="3">
    <source>
        <dbReference type="ARBA" id="ARBA00022490"/>
    </source>
</evidence>
<evidence type="ECO:0000313" key="5">
    <source>
        <dbReference type="EMBL" id="RBO88917.1"/>
    </source>
</evidence>
<keyword evidence="4" id="KW-0143">Chaperone</keyword>
<sequence>MAALSCRLSDLEFVVAWARMRMGTVPRPFVFTSRTPLLADYRRERAEAAERLRATWGSSLDDGLAAMACPDIRVVITGWRGDERDPRCRIARLAVRSGDRGFVIDQEPGETLWHSVAFTIIAVDALGLAEVVSRTLPEQPAGSLGRLEPRHGDGFDHFYATSPAHEPTYDHDADHWQRFAESRVSGAGVIEIEQGRSRFGPRGITRRRLEWRDLDRDGRYAIVTPDSRPVFEPVDRNRLAALINTEIAEVVRAIKDERV</sequence>
<dbReference type="Pfam" id="PF14011">
    <property type="entry name" value="ESX-1_EspG"/>
    <property type="match status" value="1"/>
</dbReference>
<proteinExistence type="inferred from homology"/>
<gene>
    <name evidence="5" type="ORF">DFR74_108142</name>
</gene>
<evidence type="ECO:0000256" key="2">
    <source>
        <dbReference type="ARBA" id="ARBA00006411"/>
    </source>
</evidence>
<evidence type="ECO:0000256" key="4">
    <source>
        <dbReference type="ARBA" id="ARBA00023186"/>
    </source>
</evidence>
<comment type="similarity">
    <text evidence="2">Belongs to the EspG family.</text>
</comment>
<evidence type="ECO:0000313" key="6">
    <source>
        <dbReference type="Proteomes" id="UP000252586"/>
    </source>
</evidence>
<reference evidence="5 6" key="1">
    <citation type="submission" date="2018-06" db="EMBL/GenBank/DDBJ databases">
        <title>Genomic Encyclopedia of Type Strains, Phase IV (KMG-IV): sequencing the most valuable type-strain genomes for metagenomic binning, comparative biology and taxonomic classification.</title>
        <authorList>
            <person name="Goeker M."/>
        </authorList>
    </citation>
    <scope>NUCLEOTIDE SEQUENCE [LARGE SCALE GENOMIC DNA]</scope>
    <source>
        <strain evidence="5 6">DSM 44599</strain>
    </source>
</reference>
<evidence type="ECO:0000256" key="1">
    <source>
        <dbReference type="ARBA" id="ARBA00004496"/>
    </source>
</evidence>
<protein>
    <submittedName>
        <fullName evidence="5">ESAT-6 protein secretion system EspG family protein</fullName>
    </submittedName>
</protein>
<dbReference type="AlphaFoldDB" id="A0A366DFR1"/>
<dbReference type="InterPro" id="IPR025734">
    <property type="entry name" value="EspG"/>
</dbReference>
<dbReference type="Proteomes" id="UP000252586">
    <property type="component" value="Unassembled WGS sequence"/>
</dbReference>
<name>A0A366DFR1_9NOCA</name>
<accession>A0A366DFR1</accession>
<comment type="caution">
    <text evidence="5">The sequence shown here is derived from an EMBL/GenBank/DDBJ whole genome shotgun (WGS) entry which is preliminary data.</text>
</comment>
<organism evidence="5 6">
    <name type="scientific">Nocardia puris</name>
    <dbReference type="NCBI Taxonomy" id="208602"/>
    <lineage>
        <taxon>Bacteria</taxon>
        <taxon>Bacillati</taxon>
        <taxon>Actinomycetota</taxon>
        <taxon>Actinomycetes</taxon>
        <taxon>Mycobacteriales</taxon>
        <taxon>Nocardiaceae</taxon>
        <taxon>Nocardia</taxon>
    </lineage>
</organism>
<comment type="subcellular location">
    <subcellularLocation>
        <location evidence="1">Cytoplasm</location>
    </subcellularLocation>
</comment>
<dbReference type="EMBL" id="QNRE01000008">
    <property type="protein sequence ID" value="RBO88917.1"/>
    <property type="molecule type" value="Genomic_DNA"/>
</dbReference>
<keyword evidence="6" id="KW-1185">Reference proteome</keyword>
<dbReference type="STRING" id="1210090.GCA_001613185_02171"/>
<keyword evidence="3" id="KW-0963">Cytoplasm</keyword>